<gene>
    <name evidence="6" type="ORF">F6X53_08935</name>
</gene>
<feature type="domain" description="TonB C-terminal" evidence="5">
    <location>
        <begin position="31"/>
        <end position="125"/>
    </location>
</feature>
<keyword evidence="2" id="KW-0812">Transmembrane</keyword>
<dbReference type="AlphaFoldDB" id="A0A6L3T1N1"/>
<evidence type="ECO:0000259" key="5">
    <source>
        <dbReference type="PROSITE" id="PS52015"/>
    </source>
</evidence>
<dbReference type="Pfam" id="PF13103">
    <property type="entry name" value="TonB_2"/>
    <property type="match status" value="1"/>
</dbReference>
<proteinExistence type="predicted"/>
<accession>A0A6L3T1N1</accession>
<comment type="caution">
    <text evidence="6">The sequence shown here is derived from an EMBL/GenBank/DDBJ whole genome shotgun (WGS) entry which is preliminary data.</text>
</comment>
<organism evidence="6 7">
    <name type="scientific">Methylobacterium soli</name>
    <dbReference type="NCBI Taxonomy" id="553447"/>
    <lineage>
        <taxon>Bacteria</taxon>
        <taxon>Pseudomonadati</taxon>
        <taxon>Pseudomonadota</taxon>
        <taxon>Alphaproteobacteria</taxon>
        <taxon>Hyphomicrobiales</taxon>
        <taxon>Methylobacteriaceae</taxon>
        <taxon>Methylobacterium</taxon>
    </lineage>
</organism>
<dbReference type="RefSeq" id="WP_150999629.1">
    <property type="nucleotide sequence ID" value="NZ_BPQY01000140.1"/>
</dbReference>
<dbReference type="Proteomes" id="UP000474159">
    <property type="component" value="Unassembled WGS sequence"/>
</dbReference>
<dbReference type="InterPro" id="IPR037682">
    <property type="entry name" value="TonB_C"/>
</dbReference>
<evidence type="ECO:0000256" key="1">
    <source>
        <dbReference type="ARBA" id="ARBA00004167"/>
    </source>
</evidence>
<comment type="subcellular location">
    <subcellularLocation>
        <location evidence="1">Membrane</location>
        <topology evidence="1">Single-pass membrane protein</topology>
    </subcellularLocation>
</comment>
<dbReference type="PROSITE" id="PS52015">
    <property type="entry name" value="TONB_CTD"/>
    <property type="match status" value="1"/>
</dbReference>
<evidence type="ECO:0000256" key="3">
    <source>
        <dbReference type="ARBA" id="ARBA00022989"/>
    </source>
</evidence>
<dbReference type="GO" id="GO:0016020">
    <property type="term" value="C:membrane"/>
    <property type="evidence" value="ECO:0007669"/>
    <property type="project" value="UniProtKB-SubCell"/>
</dbReference>
<name>A0A6L3T1N1_9HYPH</name>
<sequence>MILGVSLGLIVGLAPLGSGGARAQFSPEVQGWLSALVTKIDRADRDRSDPSGAKAAGTVMIRVQVAADGFVNRVFLERSSGSTALDDRALSAARAASPFTPPPPTLLTREGVTELSFPLRLARKP</sequence>
<keyword evidence="4" id="KW-0472">Membrane</keyword>
<dbReference type="SUPFAM" id="SSF74653">
    <property type="entry name" value="TolA/TonB C-terminal domain"/>
    <property type="match status" value="1"/>
</dbReference>
<dbReference type="NCBIfam" id="TIGR01352">
    <property type="entry name" value="tonB_Cterm"/>
    <property type="match status" value="1"/>
</dbReference>
<dbReference type="EMBL" id="VZZK01000007">
    <property type="protein sequence ID" value="KAB1079873.1"/>
    <property type="molecule type" value="Genomic_DNA"/>
</dbReference>
<evidence type="ECO:0000313" key="7">
    <source>
        <dbReference type="Proteomes" id="UP000474159"/>
    </source>
</evidence>
<protein>
    <submittedName>
        <fullName evidence="6">TonB C-terminal domain-containing protein</fullName>
    </submittedName>
</protein>
<dbReference type="GO" id="GO:0055085">
    <property type="term" value="P:transmembrane transport"/>
    <property type="evidence" value="ECO:0007669"/>
    <property type="project" value="InterPro"/>
</dbReference>
<evidence type="ECO:0000313" key="6">
    <source>
        <dbReference type="EMBL" id="KAB1079873.1"/>
    </source>
</evidence>
<dbReference type="OrthoDB" id="8005721at2"/>
<dbReference type="Gene3D" id="3.30.1150.10">
    <property type="match status" value="1"/>
</dbReference>
<evidence type="ECO:0000256" key="4">
    <source>
        <dbReference type="ARBA" id="ARBA00023136"/>
    </source>
</evidence>
<dbReference type="InterPro" id="IPR006260">
    <property type="entry name" value="TonB/TolA_C"/>
</dbReference>
<keyword evidence="3" id="KW-1133">Transmembrane helix</keyword>
<evidence type="ECO:0000256" key="2">
    <source>
        <dbReference type="ARBA" id="ARBA00022692"/>
    </source>
</evidence>
<keyword evidence="7" id="KW-1185">Reference proteome</keyword>
<reference evidence="6 7" key="1">
    <citation type="submission" date="2019-09" db="EMBL/GenBank/DDBJ databases">
        <title>YIM 48816 draft genome.</title>
        <authorList>
            <person name="Jiang L."/>
        </authorList>
    </citation>
    <scope>NUCLEOTIDE SEQUENCE [LARGE SCALE GENOMIC DNA]</scope>
    <source>
        <strain evidence="6 7">YIM 48816</strain>
    </source>
</reference>